<name>A0ABT0BGS9_9SPHN</name>
<dbReference type="InterPro" id="IPR051531">
    <property type="entry name" value="N-acetyltransferase"/>
</dbReference>
<organism evidence="2 3">
    <name type="scientific">Novosphingobium organovorum</name>
    <dbReference type="NCBI Taxonomy" id="2930092"/>
    <lineage>
        <taxon>Bacteria</taxon>
        <taxon>Pseudomonadati</taxon>
        <taxon>Pseudomonadota</taxon>
        <taxon>Alphaproteobacteria</taxon>
        <taxon>Sphingomonadales</taxon>
        <taxon>Sphingomonadaceae</taxon>
        <taxon>Novosphingobium</taxon>
    </lineage>
</organism>
<dbReference type="PANTHER" id="PTHR43792">
    <property type="entry name" value="GNAT FAMILY, PUTATIVE (AFU_ORTHOLOGUE AFUA_3G00765)-RELATED-RELATED"/>
    <property type="match status" value="1"/>
</dbReference>
<reference evidence="2" key="1">
    <citation type="submission" date="2022-03" db="EMBL/GenBank/DDBJ databases">
        <title>Identification of a novel bacterium isolated from mangrove sediments.</title>
        <authorList>
            <person name="Pan X."/>
        </authorList>
    </citation>
    <scope>NUCLEOTIDE SEQUENCE</scope>
    <source>
        <strain evidence="2">B1949</strain>
    </source>
</reference>
<dbReference type="Gene3D" id="3.40.630.30">
    <property type="match status" value="1"/>
</dbReference>
<evidence type="ECO:0000259" key="1">
    <source>
        <dbReference type="Pfam" id="PF13302"/>
    </source>
</evidence>
<gene>
    <name evidence="2" type="ORF">MTR62_16395</name>
</gene>
<feature type="domain" description="N-acetyltransferase" evidence="1">
    <location>
        <begin position="10"/>
        <end position="151"/>
    </location>
</feature>
<dbReference type="RefSeq" id="WP_244022915.1">
    <property type="nucleotide sequence ID" value="NZ_JALHLF010000087.1"/>
</dbReference>
<comment type="caution">
    <text evidence="2">The sequence shown here is derived from an EMBL/GenBank/DDBJ whole genome shotgun (WGS) entry which is preliminary data.</text>
</comment>
<dbReference type="Pfam" id="PF13302">
    <property type="entry name" value="Acetyltransf_3"/>
    <property type="match status" value="1"/>
</dbReference>
<dbReference type="EMBL" id="JALHLF010000087">
    <property type="protein sequence ID" value="MCJ2184258.1"/>
    <property type="molecule type" value="Genomic_DNA"/>
</dbReference>
<protein>
    <submittedName>
        <fullName evidence="2">GNAT family N-acetyltransferase</fullName>
    </submittedName>
</protein>
<accession>A0ABT0BGS9</accession>
<dbReference type="InterPro" id="IPR000182">
    <property type="entry name" value="GNAT_dom"/>
</dbReference>
<dbReference type="InterPro" id="IPR016181">
    <property type="entry name" value="Acyl_CoA_acyltransferase"/>
</dbReference>
<dbReference type="Proteomes" id="UP001162881">
    <property type="component" value="Unassembled WGS sequence"/>
</dbReference>
<evidence type="ECO:0000313" key="3">
    <source>
        <dbReference type="Proteomes" id="UP001162881"/>
    </source>
</evidence>
<keyword evidence="3" id="KW-1185">Reference proteome</keyword>
<dbReference type="PANTHER" id="PTHR43792:SF1">
    <property type="entry name" value="N-ACETYLTRANSFERASE DOMAIN-CONTAINING PROTEIN"/>
    <property type="match status" value="1"/>
</dbReference>
<proteinExistence type="predicted"/>
<dbReference type="SUPFAM" id="SSF55729">
    <property type="entry name" value="Acyl-CoA N-acyltransferases (Nat)"/>
    <property type="match status" value="1"/>
</dbReference>
<evidence type="ECO:0000313" key="2">
    <source>
        <dbReference type="EMBL" id="MCJ2184258.1"/>
    </source>
</evidence>
<sequence>MAEEVFETERLRLRRERPGDRAAWLEHINTPEVMAHLGGPCDAARIDENFASMAQAGELPFRLIERKADAALIGKCGLSRIAAPGAPAALKGAVQLGWTLRADCWGQGYAREAAGVMIAHAFEALGCAVVYAQTSQANQRSWRLMERLGMVRRPDLDYEDPLYPPEENPTIVFALTREDAGA</sequence>